<dbReference type="KEGG" id="palo:E6C60_2159"/>
<dbReference type="AlphaFoldDB" id="A0A4V1G3Z1"/>
<dbReference type="EMBL" id="CP040396">
    <property type="protein sequence ID" value="QCT02874.1"/>
    <property type="molecule type" value="Genomic_DNA"/>
</dbReference>
<keyword evidence="2" id="KW-1185">Reference proteome</keyword>
<name>A0A4V1G3Z1_9BACL</name>
<sequence length="38" mass="4506">MLFHGLDGNESARIQSNIIHHFETASMFRRKFVIRCKD</sequence>
<evidence type="ECO:0000313" key="1">
    <source>
        <dbReference type="EMBL" id="QCT02874.1"/>
    </source>
</evidence>
<organism evidence="1 2">
    <name type="scientific">Paenibacillus algicola</name>
    <dbReference type="NCBI Taxonomy" id="2565926"/>
    <lineage>
        <taxon>Bacteria</taxon>
        <taxon>Bacillati</taxon>
        <taxon>Bacillota</taxon>
        <taxon>Bacilli</taxon>
        <taxon>Bacillales</taxon>
        <taxon>Paenibacillaceae</taxon>
        <taxon>Paenibacillus</taxon>
    </lineage>
</organism>
<gene>
    <name evidence="1" type="ORF">E6C60_2159</name>
</gene>
<accession>A0A4V1G3Z1</accession>
<reference evidence="1 2" key="1">
    <citation type="submission" date="2019-05" db="EMBL/GenBank/DDBJ databases">
        <authorList>
            <person name="Chen C."/>
        </authorList>
    </citation>
    <scope>NUCLEOTIDE SEQUENCE [LARGE SCALE GENOMIC DNA]</scope>
    <source>
        <strain evidence="1 2">HB172198</strain>
    </source>
</reference>
<protein>
    <submittedName>
        <fullName evidence="1">Uncharacterized protein</fullName>
    </submittedName>
</protein>
<dbReference type="Proteomes" id="UP000300879">
    <property type="component" value="Chromosome"/>
</dbReference>
<evidence type="ECO:0000313" key="2">
    <source>
        <dbReference type="Proteomes" id="UP000300879"/>
    </source>
</evidence>
<proteinExistence type="predicted"/>